<dbReference type="InterPro" id="IPR000330">
    <property type="entry name" value="SNF2_N"/>
</dbReference>
<evidence type="ECO:0000313" key="3">
    <source>
        <dbReference type="Proteomes" id="UP000594874"/>
    </source>
</evidence>
<dbReference type="InterPro" id="IPR014001">
    <property type="entry name" value="Helicase_ATP-bd"/>
</dbReference>
<keyword evidence="2" id="KW-0067">ATP-binding</keyword>
<dbReference type="Gene3D" id="3.40.50.300">
    <property type="entry name" value="P-loop containing nucleotide triphosphate hydrolases"/>
    <property type="match status" value="1"/>
</dbReference>
<dbReference type="Proteomes" id="UP000594874">
    <property type="component" value="Chromosome"/>
</dbReference>
<dbReference type="GO" id="GO:0004386">
    <property type="term" value="F:helicase activity"/>
    <property type="evidence" value="ECO:0007669"/>
    <property type="project" value="UniProtKB-KW"/>
</dbReference>
<dbReference type="Pfam" id="PF00176">
    <property type="entry name" value="SNF2-rel_dom"/>
    <property type="match status" value="1"/>
</dbReference>
<feature type="domain" description="Helicase ATP-binding" evidence="1">
    <location>
        <begin position="1"/>
        <end position="190"/>
    </location>
</feature>
<gene>
    <name evidence="2" type="ORF">A0071_09120</name>
</gene>
<dbReference type="EMBL" id="CP063091">
    <property type="protein sequence ID" value="QOR04295.1"/>
    <property type="molecule type" value="Genomic_DNA"/>
</dbReference>
<reference evidence="2 3" key="1">
    <citation type="submission" date="2020-10" db="EMBL/GenBank/DDBJ databases">
        <title>Campylobacter and Helicobacter PacBio genomes.</title>
        <authorList>
            <person name="Lane C."/>
        </authorList>
    </citation>
    <scope>NUCLEOTIDE SEQUENCE [LARGE SCALE GENOMIC DNA]</scope>
    <source>
        <strain evidence="2 3">2010D-8469</strain>
    </source>
</reference>
<dbReference type="SUPFAM" id="SSF52540">
    <property type="entry name" value="P-loop containing nucleoside triphosphate hydrolases"/>
    <property type="match status" value="1"/>
</dbReference>
<name>A0ABX6TYU2_9BACT</name>
<dbReference type="PANTHER" id="PTHR41313:SF1">
    <property type="entry name" value="DNA METHYLASE ADENINE-SPECIFIC DOMAIN-CONTAINING PROTEIN"/>
    <property type="match status" value="1"/>
</dbReference>
<evidence type="ECO:0000313" key="2">
    <source>
        <dbReference type="EMBL" id="QOR04295.1"/>
    </source>
</evidence>
<sequence length="190" mass="21910">MQNTLLLDHQVGAGKTLAGIALVMEQIRMNLIKKALILVPNHLSSAWAKEFIKAYPSAKILVGDKIDNKKARKEFLYRARNGDFDAIIMKHSTFENMNVMQSFQEEVIEEQMKSLSIQLADKKRLNETIRFKDTKRILEEIDKQINRFKMKLANLAKGKTFDDEIAFEDLGIDCLIVDEAHYLKKIYAFS</sequence>
<dbReference type="PANTHER" id="PTHR41313">
    <property type="entry name" value="ADENINE-SPECIFIC METHYLTRANSFERASE"/>
    <property type="match status" value="1"/>
</dbReference>
<protein>
    <submittedName>
        <fullName evidence="2">DEAD/DEAH box helicase family protein</fullName>
    </submittedName>
</protein>
<accession>A0ABX6TYU2</accession>
<dbReference type="PROSITE" id="PS51192">
    <property type="entry name" value="HELICASE_ATP_BIND_1"/>
    <property type="match status" value="1"/>
</dbReference>
<evidence type="ECO:0000259" key="1">
    <source>
        <dbReference type="PROSITE" id="PS51192"/>
    </source>
</evidence>
<organism evidence="2 3">
    <name type="scientific">Campylobacter cuniculorum</name>
    <dbReference type="NCBI Taxonomy" id="374106"/>
    <lineage>
        <taxon>Bacteria</taxon>
        <taxon>Pseudomonadati</taxon>
        <taxon>Campylobacterota</taxon>
        <taxon>Epsilonproteobacteria</taxon>
        <taxon>Campylobacterales</taxon>
        <taxon>Campylobacteraceae</taxon>
        <taxon>Campylobacter</taxon>
    </lineage>
</organism>
<keyword evidence="3" id="KW-1185">Reference proteome</keyword>
<keyword evidence="2" id="KW-0547">Nucleotide-binding</keyword>
<proteinExistence type="predicted"/>
<keyword evidence="2" id="KW-0347">Helicase</keyword>
<dbReference type="RefSeq" id="WP_035175697.1">
    <property type="nucleotide sequence ID" value="NZ_CP063091.1"/>
</dbReference>
<keyword evidence="2" id="KW-0378">Hydrolase</keyword>
<dbReference type="InterPro" id="IPR027417">
    <property type="entry name" value="P-loop_NTPase"/>
</dbReference>
<dbReference type="InterPro" id="IPR052933">
    <property type="entry name" value="DNA_Protect_Modify"/>
</dbReference>